<protein>
    <recommendedName>
        <fullName evidence="4 12">Heme exporter protein D</fullName>
    </recommendedName>
</protein>
<evidence type="ECO:0000256" key="6">
    <source>
        <dbReference type="ARBA" id="ARBA00022475"/>
    </source>
</evidence>
<evidence type="ECO:0000256" key="12">
    <source>
        <dbReference type="RuleBase" id="RU363101"/>
    </source>
</evidence>
<dbReference type="InterPro" id="IPR007078">
    <property type="entry name" value="Haem_export_protD_CcmD"/>
</dbReference>
<evidence type="ECO:0000256" key="11">
    <source>
        <dbReference type="ARBA" id="ARBA00023136"/>
    </source>
</evidence>
<keyword evidence="9 12" id="KW-0201">Cytochrome c-type biogenesis</keyword>
<keyword evidence="14" id="KW-1185">Reference proteome</keyword>
<dbReference type="Pfam" id="PF04995">
    <property type="entry name" value="CcmD"/>
    <property type="match status" value="1"/>
</dbReference>
<keyword evidence="8 12" id="KW-0812">Transmembrane</keyword>
<sequence>MSEGLNHWPFIVAAYALTVLATGGLVAWAVAAMRAAEARRERSRER</sequence>
<evidence type="ECO:0000256" key="1">
    <source>
        <dbReference type="ARBA" id="ARBA00002442"/>
    </source>
</evidence>
<comment type="function">
    <text evidence="1 12">Required for the export of heme to the periplasm for the biogenesis of c-type cytochromes.</text>
</comment>
<dbReference type="GO" id="GO:0015886">
    <property type="term" value="P:heme transport"/>
    <property type="evidence" value="ECO:0007669"/>
    <property type="project" value="InterPro"/>
</dbReference>
<keyword evidence="5 12" id="KW-0813">Transport</keyword>
<evidence type="ECO:0000256" key="3">
    <source>
        <dbReference type="ARBA" id="ARBA00008741"/>
    </source>
</evidence>
<proteinExistence type="inferred from homology"/>
<feature type="transmembrane region" description="Helical" evidence="12">
    <location>
        <begin position="12"/>
        <end position="36"/>
    </location>
</feature>
<dbReference type="GO" id="GO:0017004">
    <property type="term" value="P:cytochrome complex assembly"/>
    <property type="evidence" value="ECO:0007669"/>
    <property type="project" value="UniProtKB-KW"/>
</dbReference>
<dbReference type="Proteomes" id="UP000232587">
    <property type="component" value="Unassembled WGS sequence"/>
</dbReference>
<name>A0A2N0I391_9SPHN</name>
<organism evidence="13 14">
    <name type="scientific">Novosphingobium kunmingense</name>
    <dbReference type="NCBI Taxonomy" id="1211806"/>
    <lineage>
        <taxon>Bacteria</taxon>
        <taxon>Pseudomonadati</taxon>
        <taxon>Pseudomonadota</taxon>
        <taxon>Alphaproteobacteria</taxon>
        <taxon>Sphingomonadales</taxon>
        <taxon>Sphingomonadaceae</taxon>
        <taxon>Novosphingobium</taxon>
    </lineage>
</organism>
<comment type="similarity">
    <text evidence="3 12">Belongs to the CcmD/CycX/HelD family.</text>
</comment>
<accession>A0A2N0I391</accession>
<keyword evidence="6 12" id="KW-1003">Cell membrane</keyword>
<evidence type="ECO:0000313" key="14">
    <source>
        <dbReference type="Proteomes" id="UP000232587"/>
    </source>
</evidence>
<dbReference type="EMBL" id="PHUF01000002">
    <property type="protein sequence ID" value="PKB25637.1"/>
    <property type="molecule type" value="Genomic_DNA"/>
</dbReference>
<keyword evidence="10 12" id="KW-1133">Transmembrane helix</keyword>
<comment type="caution">
    <text evidence="13">The sequence shown here is derived from an EMBL/GenBank/DDBJ whole genome shotgun (WGS) entry which is preliminary data.</text>
</comment>
<gene>
    <name evidence="13" type="ORF">B0I00_0840</name>
</gene>
<reference evidence="13 14" key="1">
    <citation type="submission" date="2017-11" db="EMBL/GenBank/DDBJ databases">
        <title>Genomic Encyclopedia of Type Strains, Phase III (KMG-III): the genomes of soil and plant-associated and newly described type strains.</title>
        <authorList>
            <person name="Whitman W."/>
        </authorList>
    </citation>
    <scope>NUCLEOTIDE SEQUENCE [LARGE SCALE GENOMIC DNA]</scope>
    <source>
        <strain evidence="13 14">CGMCC 1.12274</strain>
    </source>
</reference>
<keyword evidence="7 12" id="KW-0997">Cell inner membrane</keyword>
<dbReference type="GO" id="GO:0005886">
    <property type="term" value="C:plasma membrane"/>
    <property type="evidence" value="ECO:0007669"/>
    <property type="project" value="UniProtKB-SubCell"/>
</dbReference>
<evidence type="ECO:0000256" key="8">
    <source>
        <dbReference type="ARBA" id="ARBA00022692"/>
    </source>
</evidence>
<comment type="subcellular location">
    <subcellularLocation>
        <location evidence="2 12">Cell inner membrane</location>
        <topology evidence="2 12">Single-pass membrane protein</topology>
    </subcellularLocation>
</comment>
<evidence type="ECO:0000256" key="2">
    <source>
        <dbReference type="ARBA" id="ARBA00004377"/>
    </source>
</evidence>
<evidence type="ECO:0000256" key="7">
    <source>
        <dbReference type="ARBA" id="ARBA00022519"/>
    </source>
</evidence>
<dbReference type="RefSeq" id="WP_100866060.1">
    <property type="nucleotide sequence ID" value="NZ_PHUF01000002.1"/>
</dbReference>
<evidence type="ECO:0000256" key="10">
    <source>
        <dbReference type="ARBA" id="ARBA00022989"/>
    </source>
</evidence>
<evidence type="ECO:0000313" key="13">
    <source>
        <dbReference type="EMBL" id="PKB25637.1"/>
    </source>
</evidence>
<keyword evidence="11 12" id="KW-0472">Membrane</keyword>
<evidence type="ECO:0000256" key="9">
    <source>
        <dbReference type="ARBA" id="ARBA00022748"/>
    </source>
</evidence>
<evidence type="ECO:0000256" key="5">
    <source>
        <dbReference type="ARBA" id="ARBA00022448"/>
    </source>
</evidence>
<evidence type="ECO:0000256" key="4">
    <source>
        <dbReference type="ARBA" id="ARBA00016461"/>
    </source>
</evidence>
<dbReference type="AlphaFoldDB" id="A0A2N0I391"/>